<evidence type="ECO:0000313" key="1">
    <source>
        <dbReference type="EMBL" id="KYF39372.1"/>
    </source>
</evidence>
<dbReference type="Proteomes" id="UP000074247">
    <property type="component" value="Unassembled WGS sequence"/>
</dbReference>
<evidence type="ECO:0000313" key="2">
    <source>
        <dbReference type="Proteomes" id="UP000074247"/>
    </source>
</evidence>
<name>A0A139XKR5_TOXGO</name>
<dbReference type="AlphaFoldDB" id="A0A139XKR5"/>
<reference evidence="1 2" key="1">
    <citation type="journal article" date="2016" name="Nat. Commun.">
        <title>Local admixture of amplified and diversified secreted pathogenesis determinants shapes mosaic Toxoplasma gondii genomes.</title>
        <authorList>
            <person name="Lorenzi H."/>
            <person name="Khan A."/>
            <person name="Behnke M.S."/>
            <person name="Namasivayam S."/>
            <person name="Swapna L.S."/>
            <person name="Hadjithomas M."/>
            <person name="Karamycheva S."/>
            <person name="Pinney D."/>
            <person name="Brunk B.P."/>
            <person name="Ajioka J.W."/>
            <person name="Ajzenberg D."/>
            <person name="Boothroyd J.C."/>
            <person name="Boyle J.P."/>
            <person name="Darde M.L."/>
            <person name="Diaz-Miranda M.A."/>
            <person name="Dubey J.P."/>
            <person name="Fritz H.M."/>
            <person name="Gennari S.M."/>
            <person name="Gregory B.D."/>
            <person name="Kim K."/>
            <person name="Saeij J.P."/>
            <person name="Su C."/>
            <person name="White M.W."/>
            <person name="Zhu X.Q."/>
            <person name="Howe D.K."/>
            <person name="Rosenthal B.M."/>
            <person name="Grigg M.E."/>
            <person name="Parkinson J."/>
            <person name="Liu L."/>
            <person name="Kissinger J.C."/>
            <person name="Roos D.S."/>
            <person name="Sibley L.D."/>
        </authorList>
    </citation>
    <scope>NUCLEOTIDE SEQUENCE [LARGE SCALE GENOMIC DNA]</scope>
    <source>
        <strain evidence="1 2">ARI</strain>
    </source>
</reference>
<dbReference type="VEuPathDB" id="ToxoDB:TGARI_371880"/>
<gene>
    <name evidence="1" type="ORF">TGARI_371880</name>
</gene>
<dbReference type="EMBL" id="AGQS02005761">
    <property type="protein sequence ID" value="KYF39372.1"/>
    <property type="molecule type" value="Genomic_DNA"/>
</dbReference>
<accession>A0A139XKR5</accession>
<sequence>MSVCKQLSTPRPSKVYLSTCIHIYVNHSTSTPVCNKRCPAGCPLIRFCLSGFPHVKVRSSGQLRFAEFAFTGKAEKSTFSGNACRRFIFTRVLVPREKARLLRPLLLAQCVKDRGHSLKIACSSKSQ</sequence>
<protein>
    <submittedName>
        <fullName evidence="1">Uncharacterized protein</fullName>
    </submittedName>
</protein>
<comment type="caution">
    <text evidence="1">The sequence shown here is derived from an EMBL/GenBank/DDBJ whole genome shotgun (WGS) entry which is preliminary data.</text>
</comment>
<organism evidence="1 2">
    <name type="scientific">Toxoplasma gondii ARI</name>
    <dbReference type="NCBI Taxonomy" id="1074872"/>
    <lineage>
        <taxon>Eukaryota</taxon>
        <taxon>Sar</taxon>
        <taxon>Alveolata</taxon>
        <taxon>Apicomplexa</taxon>
        <taxon>Conoidasida</taxon>
        <taxon>Coccidia</taxon>
        <taxon>Eucoccidiorida</taxon>
        <taxon>Eimeriorina</taxon>
        <taxon>Sarcocystidae</taxon>
        <taxon>Toxoplasma</taxon>
    </lineage>
</organism>
<proteinExistence type="predicted"/>